<proteinExistence type="predicted"/>
<dbReference type="AlphaFoldDB" id="A0A3D8JQI8"/>
<organism evidence="1 2">
    <name type="scientific">Trinickia dinghuensis</name>
    <dbReference type="NCBI Taxonomy" id="2291023"/>
    <lineage>
        <taxon>Bacteria</taxon>
        <taxon>Pseudomonadati</taxon>
        <taxon>Pseudomonadota</taxon>
        <taxon>Betaproteobacteria</taxon>
        <taxon>Burkholderiales</taxon>
        <taxon>Burkholderiaceae</taxon>
        <taxon>Trinickia</taxon>
    </lineage>
</organism>
<evidence type="ECO:0000313" key="1">
    <source>
        <dbReference type="EMBL" id="RDU95170.1"/>
    </source>
</evidence>
<dbReference type="EMBL" id="QRGA01000021">
    <property type="protein sequence ID" value="RDU95170.1"/>
    <property type="molecule type" value="Genomic_DNA"/>
</dbReference>
<sequence>MLSGDCGDFEAHAILRPTLEAEINEVSTTMVGITALSRRLGLGPKAIRRLEQIGCFAAHVPLAPGQTEWRYRLVDVDAWLLRATDGRLTVLDDVAPALAG</sequence>
<comment type="caution">
    <text evidence="1">The sequence shown here is derived from an EMBL/GenBank/DDBJ whole genome shotgun (WGS) entry which is preliminary data.</text>
</comment>
<dbReference type="Proteomes" id="UP000256838">
    <property type="component" value="Unassembled WGS sequence"/>
</dbReference>
<accession>A0A3D8JQI8</accession>
<keyword evidence="2" id="KW-1185">Reference proteome</keyword>
<evidence type="ECO:0008006" key="3">
    <source>
        <dbReference type="Google" id="ProtNLM"/>
    </source>
</evidence>
<evidence type="ECO:0000313" key="2">
    <source>
        <dbReference type="Proteomes" id="UP000256838"/>
    </source>
</evidence>
<reference evidence="1 2" key="1">
    <citation type="submission" date="2018-08" db="EMBL/GenBank/DDBJ databases">
        <title>Paraburkholderia sp. DHOM06 isolated from forest soil.</title>
        <authorList>
            <person name="Gao Z.-H."/>
            <person name="Qiu L.-H."/>
        </authorList>
    </citation>
    <scope>NUCLEOTIDE SEQUENCE [LARGE SCALE GENOMIC DNA]</scope>
    <source>
        <strain evidence="1 2">DHOM06</strain>
    </source>
</reference>
<name>A0A3D8JQI8_9BURK</name>
<protein>
    <recommendedName>
        <fullName evidence="3">DNA-binding protein</fullName>
    </recommendedName>
</protein>
<gene>
    <name evidence="1" type="ORF">DWV00_29680</name>
</gene>